<accession>A0ABV4G3Z3</accession>
<comment type="similarity">
    <text evidence="3">Belongs to the peptidase M50B family.</text>
</comment>
<reference evidence="15 16" key="1">
    <citation type="submission" date="2024-07" db="EMBL/GenBank/DDBJ databases">
        <title>Genomic Encyclopedia of Type Strains, Phase V (KMG-V): Genome sequencing to study the core and pangenomes of soil and plant-associated prokaryotes.</title>
        <authorList>
            <person name="Whitman W."/>
        </authorList>
    </citation>
    <scope>NUCLEOTIDE SEQUENCE [LARGE SCALE GENOMIC DNA]</scope>
    <source>
        <strain evidence="15 16">USDA 152</strain>
    </source>
</reference>
<evidence type="ECO:0000313" key="16">
    <source>
        <dbReference type="Proteomes" id="UP001565369"/>
    </source>
</evidence>
<evidence type="ECO:0000256" key="8">
    <source>
        <dbReference type="ARBA" id="ARBA00022801"/>
    </source>
</evidence>
<keyword evidence="4" id="KW-1003">Cell membrane</keyword>
<evidence type="ECO:0000256" key="6">
    <source>
        <dbReference type="ARBA" id="ARBA00022692"/>
    </source>
</evidence>
<keyword evidence="11" id="KW-0482">Metalloprotease</keyword>
<dbReference type="InterPro" id="IPR044537">
    <property type="entry name" value="Rip2-like"/>
</dbReference>
<gene>
    <name evidence="15" type="ORF">ABIG07_007521</name>
</gene>
<evidence type="ECO:0000256" key="11">
    <source>
        <dbReference type="ARBA" id="ARBA00023049"/>
    </source>
</evidence>
<dbReference type="GO" id="GO:0006508">
    <property type="term" value="P:proteolysis"/>
    <property type="evidence" value="ECO:0007669"/>
    <property type="project" value="UniProtKB-KW"/>
</dbReference>
<comment type="caution">
    <text evidence="15">The sequence shown here is derived from an EMBL/GenBank/DDBJ whole genome shotgun (WGS) entry which is preliminary data.</text>
</comment>
<name>A0ABV4G3Z3_9BRAD</name>
<dbReference type="Pfam" id="PF02163">
    <property type="entry name" value="Peptidase_M50"/>
    <property type="match status" value="2"/>
</dbReference>
<dbReference type="InterPro" id="IPR008915">
    <property type="entry name" value="Peptidase_M50"/>
</dbReference>
<proteinExistence type="inferred from homology"/>
<feature type="transmembrane region" description="Helical" evidence="13">
    <location>
        <begin position="21"/>
        <end position="42"/>
    </location>
</feature>
<evidence type="ECO:0000256" key="13">
    <source>
        <dbReference type="SAM" id="Phobius"/>
    </source>
</evidence>
<dbReference type="PANTHER" id="PTHR35864:SF1">
    <property type="entry name" value="ZINC METALLOPROTEASE YWHC-RELATED"/>
    <property type="match status" value="1"/>
</dbReference>
<feature type="domain" description="Peptidase M50" evidence="14">
    <location>
        <begin position="33"/>
        <end position="138"/>
    </location>
</feature>
<evidence type="ECO:0000256" key="7">
    <source>
        <dbReference type="ARBA" id="ARBA00022723"/>
    </source>
</evidence>
<comment type="subcellular location">
    <subcellularLocation>
        <location evidence="2">Cell membrane</location>
        <topology evidence="2">Multi-pass membrane protein</topology>
    </subcellularLocation>
</comment>
<keyword evidence="10 13" id="KW-1133">Transmembrane helix</keyword>
<feature type="domain" description="Peptidase M50" evidence="14">
    <location>
        <begin position="153"/>
        <end position="192"/>
    </location>
</feature>
<evidence type="ECO:0000256" key="3">
    <source>
        <dbReference type="ARBA" id="ARBA00007931"/>
    </source>
</evidence>
<evidence type="ECO:0000256" key="4">
    <source>
        <dbReference type="ARBA" id="ARBA00022475"/>
    </source>
</evidence>
<feature type="transmembrane region" description="Helical" evidence="13">
    <location>
        <begin position="196"/>
        <end position="218"/>
    </location>
</feature>
<protein>
    <submittedName>
        <fullName evidence="15">Zn-dependent protease</fullName>
    </submittedName>
</protein>
<sequence>MLYRRLAGTAARPQANRDGRAVNISFYDLSVWVLPLVLAITFHEAAHAFVADRLGDDTASQLGRVSFNPLRHIDPFGTVILPAMLLFAHSPFLFGYAKPVPVNFRKLNNPKLDMVWVALAGPVTNILLALAVALAFHALPLVPASSAKWVADNLKNALIINAILAVFNMMPIPPLDGGRVAVGLLPRPLAMPLARLEPFGMLILIGLLILLPLAGSQFGLNLDVISAILRTLTGYVIQAVLLLTGNA</sequence>
<keyword evidence="8" id="KW-0378">Hydrolase</keyword>
<dbReference type="EMBL" id="JBGBZJ010000003">
    <property type="protein sequence ID" value="MEY9458573.1"/>
    <property type="molecule type" value="Genomic_DNA"/>
</dbReference>
<evidence type="ECO:0000313" key="15">
    <source>
        <dbReference type="EMBL" id="MEY9458573.1"/>
    </source>
</evidence>
<evidence type="ECO:0000256" key="2">
    <source>
        <dbReference type="ARBA" id="ARBA00004651"/>
    </source>
</evidence>
<organism evidence="15 16">
    <name type="scientific">Bradyrhizobium ottawaense</name>
    <dbReference type="NCBI Taxonomy" id="931866"/>
    <lineage>
        <taxon>Bacteria</taxon>
        <taxon>Pseudomonadati</taxon>
        <taxon>Pseudomonadota</taxon>
        <taxon>Alphaproteobacteria</taxon>
        <taxon>Hyphomicrobiales</taxon>
        <taxon>Nitrobacteraceae</taxon>
        <taxon>Bradyrhizobium</taxon>
    </lineage>
</organism>
<comment type="cofactor">
    <cofactor evidence="1">
        <name>Zn(2+)</name>
        <dbReference type="ChEBI" id="CHEBI:29105"/>
    </cofactor>
</comment>
<evidence type="ECO:0000259" key="14">
    <source>
        <dbReference type="Pfam" id="PF02163"/>
    </source>
</evidence>
<keyword evidence="16" id="KW-1185">Reference proteome</keyword>
<dbReference type="GO" id="GO:0008233">
    <property type="term" value="F:peptidase activity"/>
    <property type="evidence" value="ECO:0007669"/>
    <property type="project" value="UniProtKB-KW"/>
</dbReference>
<dbReference type="Proteomes" id="UP001565369">
    <property type="component" value="Unassembled WGS sequence"/>
</dbReference>
<evidence type="ECO:0000256" key="9">
    <source>
        <dbReference type="ARBA" id="ARBA00022833"/>
    </source>
</evidence>
<dbReference type="InterPro" id="IPR052348">
    <property type="entry name" value="Metallopeptidase_M50B"/>
</dbReference>
<dbReference type="PANTHER" id="PTHR35864">
    <property type="entry name" value="ZINC METALLOPROTEASE MJ0611-RELATED"/>
    <property type="match status" value="1"/>
</dbReference>
<feature type="transmembrane region" description="Helical" evidence="13">
    <location>
        <begin position="76"/>
        <end position="94"/>
    </location>
</feature>
<keyword evidence="5 15" id="KW-0645">Protease</keyword>
<keyword evidence="12 13" id="KW-0472">Membrane</keyword>
<evidence type="ECO:0000256" key="5">
    <source>
        <dbReference type="ARBA" id="ARBA00022670"/>
    </source>
</evidence>
<keyword evidence="9" id="KW-0862">Zinc</keyword>
<feature type="transmembrane region" description="Helical" evidence="13">
    <location>
        <begin position="115"/>
        <end position="137"/>
    </location>
</feature>
<evidence type="ECO:0000256" key="10">
    <source>
        <dbReference type="ARBA" id="ARBA00022989"/>
    </source>
</evidence>
<keyword evidence="7" id="KW-0479">Metal-binding</keyword>
<evidence type="ECO:0000256" key="12">
    <source>
        <dbReference type="ARBA" id="ARBA00023136"/>
    </source>
</evidence>
<keyword evidence="6 13" id="KW-0812">Transmembrane</keyword>
<evidence type="ECO:0000256" key="1">
    <source>
        <dbReference type="ARBA" id="ARBA00001947"/>
    </source>
</evidence>
<dbReference type="CDD" id="cd06158">
    <property type="entry name" value="S2P-M50_like_1"/>
    <property type="match status" value="1"/>
</dbReference>